<accession>A0ABT9IYQ8</accession>
<dbReference type="NCBIfam" id="TIGR01593">
    <property type="entry name" value="holin_tox_secr"/>
    <property type="match status" value="1"/>
</dbReference>
<comment type="caution">
    <text evidence="7">The sequence shown here is derived from an EMBL/GenBank/DDBJ whole genome shotgun (WGS) entry which is preliminary data.</text>
</comment>
<organism evidence="7 8">
    <name type="scientific">Chengkuizengella axinellae</name>
    <dbReference type="NCBI Taxonomy" id="3064388"/>
    <lineage>
        <taxon>Bacteria</taxon>
        <taxon>Bacillati</taxon>
        <taxon>Bacillota</taxon>
        <taxon>Bacilli</taxon>
        <taxon>Bacillales</taxon>
        <taxon>Paenibacillaceae</taxon>
        <taxon>Chengkuizengella</taxon>
    </lineage>
</organism>
<evidence type="ECO:0000256" key="1">
    <source>
        <dbReference type="ARBA" id="ARBA00004141"/>
    </source>
</evidence>
<evidence type="ECO:0000256" key="6">
    <source>
        <dbReference type="SAM" id="Phobius"/>
    </source>
</evidence>
<evidence type="ECO:0000256" key="5">
    <source>
        <dbReference type="ARBA" id="ARBA00023600"/>
    </source>
</evidence>
<feature type="transmembrane region" description="Helical" evidence="6">
    <location>
        <begin position="30"/>
        <end position="48"/>
    </location>
</feature>
<dbReference type="Proteomes" id="UP001231941">
    <property type="component" value="Unassembled WGS sequence"/>
</dbReference>
<protein>
    <submittedName>
        <fullName evidence="7">Holin family protein</fullName>
    </submittedName>
</protein>
<dbReference type="InterPro" id="IPR006480">
    <property type="entry name" value="Phage_holin_4_1"/>
</dbReference>
<keyword evidence="2 6" id="KW-0812">Transmembrane</keyword>
<evidence type="ECO:0000313" key="8">
    <source>
        <dbReference type="Proteomes" id="UP001231941"/>
    </source>
</evidence>
<keyword evidence="4 6" id="KW-0472">Membrane</keyword>
<reference evidence="7 8" key="1">
    <citation type="submission" date="2023-08" db="EMBL/GenBank/DDBJ databases">
        <authorList>
            <person name="Park J.-S."/>
        </authorList>
    </citation>
    <scope>NUCLEOTIDE SEQUENCE [LARGE SCALE GENOMIC DNA]</scope>
    <source>
        <strain evidence="7 8">2205SS18-9</strain>
    </source>
</reference>
<comment type="similarity">
    <text evidence="5">Belongs to the bacteriophage holin family. Cp-1 holin subfamily.</text>
</comment>
<proteinExistence type="inferred from homology"/>
<evidence type="ECO:0000256" key="4">
    <source>
        <dbReference type="ARBA" id="ARBA00023136"/>
    </source>
</evidence>
<sequence>MESTIFKTIIATLGSIGSYLFGGLDTLLEVLVIFVLIDFLSGLIAGGLEGGLKSKKGFKGIARKIMIFIMVAAAHLTDRAIGDQHLIRDAAIFLYLGNELLSIVENAGRIGIPVPSILMNAVEIFKNKSGKEEK</sequence>
<evidence type="ECO:0000256" key="3">
    <source>
        <dbReference type="ARBA" id="ARBA00022989"/>
    </source>
</evidence>
<keyword evidence="8" id="KW-1185">Reference proteome</keyword>
<dbReference type="RefSeq" id="WP_305991674.1">
    <property type="nucleotide sequence ID" value="NZ_JAVAMP010000003.1"/>
</dbReference>
<gene>
    <name evidence="7" type="ORF">Q5Y73_09595</name>
</gene>
<feature type="transmembrane region" description="Helical" evidence="6">
    <location>
        <begin position="5"/>
        <end position="24"/>
    </location>
</feature>
<dbReference type="Pfam" id="PF05105">
    <property type="entry name" value="Phage_holin_4_1"/>
    <property type="match status" value="1"/>
</dbReference>
<name>A0ABT9IYQ8_9BACL</name>
<evidence type="ECO:0000256" key="2">
    <source>
        <dbReference type="ARBA" id="ARBA00022692"/>
    </source>
</evidence>
<dbReference type="EMBL" id="JAVAMP010000003">
    <property type="protein sequence ID" value="MDP5274363.1"/>
    <property type="molecule type" value="Genomic_DNA"/>
</dbReference>
<evidence type="ECO:0000313" key="7">
    <source>
        <dbReference type="EMBL" id="MDP5274363.1"/>
    </source>
</evidence>
<comment type="subcellular location">
    <subcellularLocation>
        <location evidence="1">Membrane</location>
        <topology evidence="1">Multi-pass membrane protein</topology>
    </subcellularLocation>
</comment>
<keyword evidence="3 6" id="KW-1133">Transmembrane helix</keyword>